<dbReference type="EMBL" id="KN824683">
    <property type="protein sequence ID" value="KIM19467.1"/>
    <property type="molecule type" value="Genomic_DNA"/>
</dbReference>
<evidence type="ECO:0000256" key="1">
    <source>
        <dbReference type="SAM" id="MobiDB-lite"/>
    </source>
</evidence>
<reference evidence="2 3" key="1">
    <citation type="submission" date="2014-04" db="EMBL/GenBank/DDBJ databases">
        <authorList>
            <consortium name="DOE Joint Genome Institute"/>
            <person name="Kuo A."/>
            <person name="Zuccaro A."/>
            <person name="Kohler A."/>
            <person name="Nagy L.G."/>
            <person name="Floudas D."/>
            <person name="Copeland A."/>
            <person name="Barry K.W."/>
            <person name="Cichocki N."/>
            <person name="Veneault-Fourrey C."/>
            <person name="LaButti K."/>
            <person name="Lindquist E.A."/>
            <person name="Lipzen A."/>
            <person name="Lundell T."/>
            <person name="Morin E."/>
            <person name="Murat C."/>
            <person name="Sun H."/>
            <person name="Tunlid A."/>
            <person name="Henrissat B."/>
            <person name="Grigoriev I.V."/>
            <person name="Hibbett D.S."/>
            <person name="Martin F."/>
            <person name="Nordberg H.P."/>
            <person name="Cantor M.N."/>
            <person name="Hua S.X."/>
        </authorList>
    </citation>
    <scope>NUCLEOTIDE SEQUENCE [LARGE SCALE GENOMIC DNA]</scope>
    <source>
        <strain evidence="2 3">MAFF 305830</strain>
    </source>
</reference>
<name>A0A0C2WP73_SERVB</name>
<protein>
    <submittedName>
        <fullName evidence="2">Uncharacterized protein</fullName>
    </submittedName>
</protein>
<accession>A0A0C2WP73</accession>
<dbReference type="HOGENOM" id="CLU_636411_0_0_1"/>
<dbReference type="Proteomes" id="UP000054097">
    <property type="component" value="Unassembled WGS sequence"/>
</dbReference>
<sequence length="400" mass="44264">MSGNTARLCLATDRFVTEPDNLKLDTNHRTTSRAHEHYERFEHLRMLLRSILSEEATVRKQLDALFIKQEQEVETAVQNALLHLAFVKDERENMRKVIQQESCEIASTSSIDDPNVIKVKPQPSAASLGRGTTAATQVGPDTRSTNFGSTSAKNLVHEPFSGEADLPSKSPAWCIGDSPPPNLTKPKYSFLDPTAPPPRSPARSTHDLDDEEPPRSPARSTRSLLHDDPPRSPARSTYRWYDEGPPRSPARSARGLSDEPPRSPARSIRDFNPPYSPTRSVGELPEPPRSPARSICGFDPPRSPACSVSGLEDYPPRSPARSTRGFDADVPPPSPLPSDNDKKVGLYLTCEERDELVRWVGLKSKKFTKTSQAPSFLLSLAERAASNQWKGLFSSNLSMH</sequence>
<organism evidence="2 3">
    <name type="scientific">Serendipita vermifera MAFF 305830</name>
    <dbReference type="NCBI Taxonomy" id="933852"/>
    <lineage>
        <taxon>Eukaryota</taxon>
        <taxon>Fungi</taxon>
        <taxon>Dikarya</taxon>
        <taxon>Basidiomycota</taxon>
        <taxon>Agaricomycotina</taxon>
        <taxon>Agaricomycetes</taxon>
        <taxon>Sebacinales</taxon>
        <taxon>Serendipitaceae</taxon>
        <taxon>Serendipita</taxon>
    </lineage>
</organism>
<evidence type="ECO:0000313" key="2">
    <source>
        <dbReference type="EMBL" id="KIM19467.1"/>
    </source>
</evidence>
<reference evidence="3" key="2">
    <citation type="submission" date="2015-01" db="EMBL/GenBank/DDBJ databases">
        <title>Evolutionary Origins and Diversification of the Mycorrhizal Mutualists.</title>
        <authorList>
            <consortium name="DOE Joint Genome Institute"/>
            <consortium name="Mycorrhizal Genomics Consortium"/>
            <person name="Kohler A."/>
            <person name="Kuo A."/>
            <person name="Nagy L.G."/>
            <person name="Floudas D."/>
            <person name="Copeland A."/>
            <person name="Barry K.W."/>
            <person name="Cichocki N."/>
            <person name="Veneault-Fourrey C."/>
            <person name="LaButti K."/>
            <person name="Lindquist E.A."/>
            <person name="Lipzen A."/>
            <person name="Lundell T."/>
            <person name="Morin E."/>
            <person name="Murat C."/>
            <person name="Riley R."/>
            <person name="Ohm R."/>
            <person name="Sun H."/>
            <person name="Tunlid A."/>
            <person name="Henrissat B."/>
            <person name="Grigoriev I.V."/>
            <person name="Hibbett D.S."/>
            <person name="Martin F."/>
        </authorList>
    </citation>
    <scope>NUCLEOTIDE SEQUENCE [LARGE SCALE GENOMIC DNA]</scope>
    <source>
        <strain evidence="3">MAFF 305830</strain>
    </source>
</reference>
<gene>
    <name evidence="2" type="ORF">M408DRAFT_31196</name>
</gene>
<feature type="region of interest" description="Disordered" evidence="1">
    <location>
        <begin position="114"/>
        <end position="153"/>
    </location>
</feature>
<dbReference type="STRING" id="933852.A0A0C2WP73"/>
<feature type="compositionally biased region" description="Polar residues" evidence="1">
    <location>
        <begin position="142"/>
        <end position="153"/>
    </location>
</feature>
<dbReference type="AlphaFoldDB" id="A0A0C2WP73"/>
<proteinExistence type="predicted"/>
<feature type="region of interest" description="Disordered" evidence="1">
    <location>
        <begin position="171"/>
        <end position="342"/>
    </location>
</feature>
<evidence type="ECO:0000313" key="3">
    <source>
        <dbReference type="Proteomes" id="UP000054097"/>
    </source>
</evidence>
<keyword evidence="3" id="KW-1185">Reference proteome</keyword>